<evidence type="ECO:0000313" key="3">
    <source>
        <dbReference type="Proteomes" id="UP000193862"/>
    </source>
</evidence>
<reference evidence="2 3" key="1">
    <citation type="submission" date="2017-03" db="EMBL/GenBank/DDBJ databases">
        <authorList>
            <person name="Afonso C.L."/>
            <person name="Miller P.J."/>
            <person name="Scott M.A."/>
            <person name="Spackman E."/>
            <person name="Goraichik I."/>
            <person name="Dimitrov K.M."/>
            <person name="Suarez D.L."/>
            <person name="Swayne D.E."/>
        </authorList>
    </citation>
    <scope>NUCLEOTIDE SEQUENCE [LARGE SCALE GENOMIC DNA]</scope>
    <source>
        <strain evidence="2 3">CECT 8620</strain>
    </source>
</reference>
<feature type="chain" id="PRO_5012079753" description="DUF5333 domain-containing protein" evidence="1">
    <location>
        <begin position="24"/>
        <end position="138"/>
    </location>
</feature>
<dbReference type="Proteomes" id="UP000193862">
    <property type="component" value="Unassembled WGS sequence"/>
</dbReference>
<dbReference type="RefSeq" id="WP_234990372.1">
    <property type="nucleotide sequence ID" value="NZ_FWFS01000003.1"/>
</dbReference>
<dbReference type="Pfam" id="PF17267">
    <property type="entry name" value="DUF5333"/>
    <property type="match status" value="1"/>
</dbReference>
<dbReference type="InterPro" id="IPR020349">
    <property type="entry name" value="Uncharacterised_14.7kDa"/>
</dbReference>
<keyword evidence="3" id="KW-1185">Reference proteome</keyword>
<dbReference type="EMBL" id="FWFS01000003">
    <property type="protein sequence ID" value="SLN30612.1"/>
    <property type="molecule type" value="Genomic_DNA"/>
</dbReference>
<protein>
    <recommendedName>
        <fullName evidence="4">DUF5333 domain-containing protein</fullName>
    </recommendedName>
</protein>
<name>A0A1Y5S1Y3_9RHOB</name>
<feature type="signal peptide" evidence="1">
    <location>
        <begin position="1"/>
        <end position="23"/>
    </location>
</feature>
<sequence>MNIFPHILSATALLGLMTTAVQAVELPPLRDQARIDNSMLQVAIAYEVSEKCDSIDARKLKGLNYLWTLRGVASDLGYSDAQIKAYVESKAEKARIRKLGEAYVASKGLDPKVSADLCTLGTQEIASQSLIGSLLRAK</sequence>
<evidence type="ECO:0008006" key="4">
    <source>
        <dbReference type="Google" id="ProtNLM"/>
    </source>
</evidence>
<evidence type="ECO:0000256" key="1">
    <source>
        <dbReference type="SAM" id="SignalP"/>
    </source>
</evidence>
<accession>A0A1Y5S1Y3</accession>
<organism evidence="2 3">
    <name type="scientific">Aquimixticola soesokkakensis</name>
    <dbReference type="NCBI Taxonomy" id="1519096"/>
    <lineage>
        <taxon>Bacteria</taxon>
        <taxon>Pseudomonadati</taxon>
        <taxon>Pseudomonadota</taxon>
        <taxon>Alphaproteobacteria</taxon>
        <taxon>Rhodobacterales</taxon>
        <taxon>Paracoccaceae</taxon>
        <taxon>Aquimixticola</taxon>
    </lineage>
</organism>
<dbReference type="AlphaFoldDB" id="A0A1Y5S1Y3"/>
<proteinExistence type="predicted"/>
<gene>
    <name evidence="2" type="ORF">AQS8620_00966</name>
</gene>
<evidence type="ECO:0000313" key="2">
    <source>
        <dbReference type="EMBL" id="SLN30612.1"/>
    </source>
</evidence>
<keyword evidence="1" id="KW-0732">Signal</keyword>